<proteinExistence type="inferred from homology"/>
<comment type="similarity">
    <text evidence="3">Belongs to the trans-sulfuration enzymes family.</text>
</comment>
<dbReference type="GO" id="GO:0003962">
    <property type="term" value="F:cystathionine gamma-synthase activity"/>
    <property type="evidence" value="ECO:0007669"/>
    <property type="project" value="TreeGrafter"/>
</dbReference>
<organism evidence="4 5">
    <name type="scientific">Colletotrichum zoysiae</name>
    <dbReference type="NCBI Taxonomy" id="1216348"/>
    <lineage>
        <taxon>Eukaryota</taxon>
        <taxon>Fungi</taxon>
        <taxon>Dikarya</taxon>
        <taxon>Ascomycota</taxon>
        <taxon>Pezizomycotina</taxon>
        <taxon>Sordariomycetes</taxon>
        <taxon>Hypocreomycetidae</taxon>
        <taxon>Glomerellales</taxon>
        <taxon>Glomerellaceae</taxon>
        <taxon>Colletotrichum</taxon>
        <taxon>Colletotrichum graminicola species complex</taxon>
    </lineage>
</organism>
<dbReference type="GO" id="GO:0030170">
    <property type="term" value="F:pyridoxal phosphate binding"/>
    <property type="evidence" value="ECO:0007669"/>
    <property type="project" value="InterPro"/>
</dbReference>
<dbReference type="InterPro" id="IPR015421">
    <property type="entry name" value="PyrdxlP-dep_Trfase_major"/>
</dbReference>
<evidence type="ECO:0000313" key="4">
    <source>
        <dbReference type="EMBL" id="KAK2028674.1"/>
    </source>
</evidence>
<dbReference type="PANTHER" id="PTHR42699">
    <property type="match status" value="1"/>
</dbReference>
<dbReference type="Pfam" id="PF01053">
    <property type="entry name" value="Cys_Met_Meta_PP"/>
    <property type="match status" value="1"/>
</dbReference>
<dbReference type="SUPFAM" id="SSF53383">
    <property type="entry name" value="PLP-dependent transferases"/>
    <property type="match status" value="1"/>
</dbReference>
<name>A0AAD9HIH8_9PEZI</name>
<evidence type="ECO:0000256" key="3">
    <source>
        <dbReference type="RuleBase" id="RU362118"/>
    </source>
</evidence>
<protein>
    <submittedName>
        <fullName evidence="4">Cystathionine gamma-synthase</fullName>
    </submittedName>
</protein>
<dbReference type="InterPro" id="IPR051750">
    <property type="entry name" value="Trans-sulfuration_enzymes"/>
</dbReference>
<evidence type="ECO:0000256" key="2">
    <source>
        <dbReference type="ARBA" id="ARBA00022898"/>
    </source>
</evidence>
<dbReference type="AlphaFoldDB" id="A0AAD9HIH8"/>
<dbReference type="InterPro" id="IPR000277">
    <property type="entry name" value="Cys/Met-Metab_PyrdxlP-dep_enz"/>
</dbReference>
<dbReference type="EMBL" id="MU842874">
    <property type="protein sequence ID" value="KAK2028674.1"/>
    <property type="molecule type" value="Genomic_DNA"/>
</dbReference>
<gene>
    <name evidence="4" type="ORF">LX32DRAFT_639734</name>
</gene>
<reference evidence="4" key="1">
    <citation type="submission" date="2021-06" db="EMBL/GenBank/DDBJ databases">
        <title>Comparative genomics, transcriptomics and evolutionary studies reveal genomic signatures of adaptation to plant cell wall in hemibiotrophic fungi.</title>
        <authorList>
            <consortium name="DOE Joint Genome Institute"/>
            <person name="Baroncelli R."/>
            <person name="Diaz J.F."/>
            <person name="Benocci T."/>
            <person name="Peng M."/>
            <person name="Battaglia E."/>
            <person name="Haridas S."/>
            <person name="Andreopoulos W."/>
            <person name="Labutti K."/>
            <person name="Pangilinan J."/>
            <person name="Floch G.L."/>
            <person name="Makela M.R."/>
            <person name="Henrissat B."/>
            <person name="Grigoriev I.V."/>
            <person name="Crouch J.A."/>
            <person name="De Vries R.P."/>
            <person name="Sukno S.A."/>
            <person name="Thon M.R."/>
        </authorList>
    </citation>
    <scope>NUCLEOTIDE SEQUENCE</scope>
    <source>
        <strain evidence="4">MAFF235873</strain>
    </source>
</reference>
<evidence type="ECO:0000256" key="1">
    <source>
        <dbReference type="ARBA" id="ARBA00001933"/>
    </source>
</evidence>
<dbReference type="Gene3D" id="3.40.640.10">
    <property type="entry name" value="Type I PLP-dependent aspartate aminotransferase-like (Major domain)"/>
    <property type="match status" value="1"/>
</dbReference>
<dbReference type="Proteomes" id="UP001232148">
    <property type="component" value="Unassembled WGS sequence"/>
</dbReference>
<keyword evidence="5" id="KW-1185">Reference proteome</keyword>
<dbReference type="InterPro" id="IPR015424">
    <property type="entry name" value="PyrdxlP-dep_Trfase"/>
</dbReference>
<accession>A0AAD9HIH8</accession>
<dbReference type="PANTHER" id="PTHR42699:SF1">
    <property type="entry name" value="CYSTATHIONINE GAMMA-SYNTHASE-RELATED"/>
    <property type="match status" value="1"/>
</dbReference>
<comment type="cofactor">
    <cofactor evidence="1 3">
        <name>pyridoxal 5'-phosphate</name>
        <dbReference type="ChEBI" id="CHEBI:597326"/>
    </cofactor>
</comment>
<sequence length="568" mass="61759">MPVLKPNAEFGHCVPPESDYGITTYAPGWDTSIKFREGDPAVIARVKHIYPRFGPFGPVAKTLMAICSKIQTPEGHGALYFTSPASFAAARAHALHSNRKEHILTDEDLGYRCVDIGDVRVYLVTYPMRKTPGIIGVWQNPGIGVSIRLAEKLLRDIDSLKEVGLEAGSPPPPTNYLPEGEAHGKLRERIAGLLHRAAIDPDKVKVESRDVFLYPTGMAAIFAAHRTLIEYRPGAVAVLGVAFHSTVHYLHDSSPHGYKHFGPVDAKGLDKFESWLDDEAAAGRDVSYIITEFPSNPLLASIDIGRLKKLAEKHKFVVILDDTLGSFASIDILDESDILLSSLTKSFSGYANVLGGSTVLNPLSPHYSALAPLWAEQFHNELYVGDAEVLLANSEDYLQRTSVLNRNAAAMANHLHAHAKSPSSPIARVLYPSLLPDYAVYEARLRKPTPDLPEPGAGCLLSIDFESVATARAFYDRLAFYPGPHLGAHRTLSLAYNVLAFGKDPDEAAYHRSYGVLEEAVRISAGLEDVQDLLDTLDDALAVAQETKDKMAEGPRMVEAAAGLGVAA</sequence>
<keyword evidence="2 3" id="KW-0663">Pyridoxal phosphate</keyword>
<comment type="caution">
    <text evidence="4">The sequence shown here is derived from an EMBL/GenBank/DDBJ whole genome shotgun (WGS) entry which is preliminary data.</text>
</comment>
<evidence type="ECO:0000313" key="5">
    <source>
        <dbReference type="Proteomes" id="UP001232148"/>
    </source>
</evidence>
<dbReference type="Gene3D" id="3.90.1150.10">
    <property type="entry name" value="Aspartate Aminotransferase, domain 1"/>
    <property type="match status" value="1"/>
</dbReference>
<dbReference type="InterPro" id="IPR015422">
    <property type="entry name" value="PyrdxlP-dep_Trfase_small"/>
</dbReference>
<dbReference type="GO" id="GO:0019346">
    <property type="term" value="P:transsulfuration"/>
    <property type="evidence" value="ECO:0007669"/>
    <property type="project" value="InterPro"/>
</dbReference>